<dbReference type="Gene3D" id="4.10.1240.50">
    <property type="match status" value="1"/>
</dbReference>
<dbReference type="PROSITE" id="PS51293">
    <property type="entry name" value="SANT"/>
    <property type="match status" value="1"/>
</dbReference>
<evidence type="ECO:0000256" key="4">
    <source>
        <dbReference type="ARBA" id="ARBA00022843"/>
    </source>
</evidence>
<feature type="region of interest" description="Disordered" evidence="9">
    <location>
        <begin position="1"/>
        <end position="29"/>
    </location>
</feature>
<feature type="compositionally biased region" description="Basic and acidic residues" evidence="9">
    <location>
        <begin position="1062"/>
        <end position="1076"/>
    </location>
</feature>
<dbReference type="SMART" id="SM01189">
    <property type="entry name" value="ELM2"/>
    <property type="match status" value="1"/>
</dbReference>
<feature type="compositionally biased region" description="Polar residues" evidence="9">
    <location>
        <begin position="911"/>
        <end position="930"/>
    </location>
</feature>
<feature type="compositionally biased region" description="Basic residues" evidence="9">
    <location>
        <begin position="176"/>
        <end position="194"/>
    </location>
</feature>
<feature type="domain" description="SANT" evidence="11">
    <location>
        <begin position="118"/>
        <end position="170"/>
    </location>
</feature>
<keyword evidence="8" id="KW-0539">Nucleus</keyword>
<dbReference type="PANTHER" id="PTHR13859">
    <property type="entry name" value="ATROPHIN-RELATED"/>
    <property type="match status" value="1"/>
</dbReference>
<dbReference type="FunFam" id="1.10.10.60:FF:000052">
    <property type="entry name" value="Arginine-glutamic acid dipeptide (RE) repeats"/>
    <property type="match status" value="1"/>
</dbReference>
<feature type="compositionally biased region" description="Polar residues" evidence="9">
    <location>
        <begin position="532"/>
        <end position="549"/>
    </location>
</feature>
<feature type="compositionally biased region" description="Pro residues" evidence="9">
    <location>
        <begin position="754"/>
        <end position="763"/>
    </location>
</feature>
<feature type="compositionally biased region" description="Polar residues" evidence="9">
    <location>
        <begin position="643"/>
        <end position="655"/>
    </location>
</feature>
<dbReference type="SMART" id="SM00717">
    <property type="entry name" value="SANT"/>
    <property type="match status" value="1"/>
</dbReference>
<organism evidence="12">
    <name type="scientific">Notodromas monacha</name>
    <dbReference type="NCBI Taxonomy" id="399045"/>
    <lineage>
        <taxon>Eukaryota</taxon>
        <taxon>Metazoa</taxon>
        <taxon>Ecdysozoa</taxon>
        <taxon>Arthropoda</taxon>
        <taxon>Crustacea</taxon>
        <taxon>Oligostraca</taxon>
        <taxon>Ostracoda</taxon>
        <taxon>Podocopa</taxon>
        <taxon>Podocopida</taxon>
        <taxon>Cypridocopina</taxon>
        <taxon>Cypridoidea</taxon>
        <taxon>Cyprididae</taxon>
        <taxon>Notodromas</taxon>
    </lineage>
</organism>
<feature type="domain" description="ELM2" evidence="10">
    <location>
        <begin position="8"/>
        <end position="114"/>
    </location>
</feature>
<keyword evidence="6" id="KW-0805">Transcription regulation</keyword>
<dbReference type="Pfam" id="PF01448">
    <property type="entry name" value="ELM2"/>
    <property type="match status" value="1"/>
</dbReference>
<gene>
    <name evidence="12" type="ORF">NMOB1V02_LOCUS7327</name>
</gene>
<dbReference type="InterPro" id="IPR017884">
    <property type="entry name" value="SANT_dom"/>
</dbReference>
<evidence type="ECO:0000259" key="10">
    <source>
        <dbReference type="PROSITE" id="PS51156"/>
    </source>
</evidence>
<dbReference type="InterPro" id="IPR009057">
    <property type="entry name" value="Homeodomain-like_sf"/>
</dbReference>
<feature type="region of interest" description="Disordered" evidence="9">
    <location>
        <begin position="531"/>
        <end position="552"/>
    </location>
</feature>
<feature type="region of interest" description="Disordered" evidence="9">
    <location>
        <begin position="330"/>
        <end position="441"/>
    </location>
</feature>
<dbReference type="Gene3D" id="1.10.10.60">
    <property type="entry name" value="Homeodomain-like"/>
    <property type="match status" value="1"/>
</dbReference>
<evidence type="ECO:0000256" key="1">
    <source>
        <dbReference type="ARBA" id="ARBA00004123"/>
    </source>
</evidence>
<feature type="compositionally biased region" description="Basic and acidic residues" evidence="9">
    <location>
        <begin position="991"/>
        <end position="1002"/>
    </location>
</feature>
<keyword evidence="2" id="KW-1017">Isopeptide bond</keyword>
<name>A0A7R9GGC4_9CRUS</name>
<feature type="compositionally biased region" description="Low complexity" evidence="9">
    <location>
        <begin position="666"/>
        <end position="678"/>
    </location>
</feature>
<evidence type="ECO:0000256" key="8">
    <source>
        <dbReference type="ARBA" id="ARBA00023242"/>
    </source>
</evidence>
<dbReference type="InterPro" id="IPR000949">
    <property type="entry name" value="ELM2_dom"/>
</dbReference>
<dbReference type="SUPFAM" id="SSF46689">
    <property type="entry name" value="Homeodomain-like"/>
    <property type="match status" value="1"/>
</dbReference>
<accession>A0A7R9GGC4</accession>
<reference evidence="12" key="1">
    <citation type="submission" date="2020-11" db="EMBL/GenBank/DDBJ databases">
        <authorList>
            <person name="Tran Van P."/>
        </authorList>
    </citation>
    <scope>NUCLEOTIDE SEQUENCE</scope>
</reference>
<feature type="region of interest" description="Disordered" evidence="9">
    <location>
        <begin position="622"/>
        <end position="678"/>
    </location>
</feature>
<feature type="compositionally biased region" description="Low complexity" evidence="9">
    <location>
        <begin position="1329"/>
        <end position="1349"/>
    </location>
</feature>
<feature type="compositionally biased region" description="Pro residues" evidence="9">
    <location>
        <begin position="932"/>
        <end position="942"/>
    </location>
</feature>
<evidence type="ECO:0000256" key="2">
    <source>
        <dbReference type="ARBA" id="ARBA00022499"/>
    </source>
</evidence>
<feature type="region of interest" description="Disordered" evidence="9">
    <location>
        <begin position="171"/>
        <end position="216"/>
    </location>
</feature>
<dbReference type="EMBL" id="CAJPEX010001733">
    <property type="protein sequence ID" value="CAG0919811.1"/>
    <property type="molecule type" value="Genomic_DNA"/>
</dbReference>
<dbReference type="InterPro" id="IPR002951">
    <property type="entry name" value="Atrophin-like"/>
</dbReference>
<protein>
    <recommendedName>
        <fullName evidence="14">Arginine-glutamic acid dipeptide repeats protein</fullName>
    </recommendedName>
</protein>
<feature type="compositionally biased region" description="Acidic residues" evidence="9">
    <location>
        <begin position="204"/>
        <end position="215"/>
    </location>
</feature>
<evidence type="ECO:0000313" key="12">
    <source>
        <dbReference type="EMBL" id="CAD7279659.1"/>
    </source>
</evidence>
<dbReference type="PANTHER" id="PTHR13859:SF11">
    <property type="entry name" value="GRUNGE, ISOFORM J"/>
    <property type="match status" value="1"/>
</dbReference>
<keyword evidence="4" id="KW-0832">Ubl conjugation</keyword>
<dbReference type="Proteomes" id="UP000678499">
    <property type="component" value="Unassembled WGS sequence"/>
</dbReference>
<evidence type="ECO:0000256" key="6">
    <source>
        <dbReference type="ARBA" id="ARBA00023015"/>
    </source>
</evidence>
<dbReference type="OrthoDB" id="6147534at2759"/>
<keyword evidence="7" id="KW-0804">Transcription</keyword>
<feature type="compositionally biased region" description="Low complexity" evidence="9">
    <location>
        <begin position="764"/>
        <end position="784"/>
    </location>
</feature>
<dbReference type="PROSITE" id="PS51156">
    <property type="entry name" value="ELM2"/>
    <property type="match status" value="1"/>
</dbReference>
<feature type="region of interest" description="Disordered" evidence="9">
    <location>
        <begin position="1328"/>
        <end position="1349"/>
    </location>
</feature>
<feature type="compositionally biased region" description="Basic and acidic residues" evidence="9">
    <location>
        <begin position="1032"/>
        <end position="1055"/>
    </location>
</feature>
<comment type="subcellular location">
    <subcellularLocation>
        <location evidence="1">Nucleus</location>
    </subcellularLocation>
</comment>
<feature type="compositionally biased region" description="Low complexity" evidence="9">
    <location>
        <begin position="861"/>
        <end position="873"/>
    </location>
</feature>
<dbReference type="Pfam" id="PF03154">
    <property type="entry name" value="Atrophin-1"/>
    <property type="match status" value="1"/>
</dbReference>
<keyword evidence="3" id="KW-0597">Phosphoprotein</keyword>
<evidence type="ECO:0000256" key="3">
    <source>
        <dbReference type="ARBA" id="ARBA00022553"/>
    </source>
</evidence>
<feature type="region of interest" description="Disordered" evidence="9">
    <location>
        <begin position="753"/>
        <end position="1101"/>
    </location>
</feature>
<feature type="compositionally biased region" description="Acidic residues" evidence="9">
    <location>
        <begin position="403"/>
        <end position="415"/>
    </location>
</feature>
<dbReference type="GO" id="GO:0003714">
    <property type="term" value="F:transcription corepressor activity"/>
    <property type="evidence" value="ECO:0007669"/>
    <property type="project" value="TreeGrafter"/>
</dbReference>
<proteinExistence type="predicted"/>
<evidence type="ECO:0000256" key="5">
    <source>
        <dbReference type="ARBA" id="ARBA00022990"/>
    </source>
</evidence>
<sequence>MAAPHSTGEIRVGSMHQADLPDCQGEIDPEDMPETCEDWEELRWCPGLTSDNDLLMYLRASRSIAAFAGMSFGVSTEEGSTFASRDDTTLNALSILHSRNYDTRMALTTLVKSPVMKSMDKKWSEEEVKRFTKGLRQFGKNFFRIRKELLPHKETAELIEFYYLWKRSPANASRPNNRRHRGRQNHRKRGNHRQQSKDQQSSASDDEGDSGDTDTESNNNHCFHCLAQSSNEWHPAPAGLGRDKSLLCIECFCHWKEGGQLPDLPKERPTSCLTPDFMFRPVQEDEEPPAVTVPAESVAAGGPNNDADVDIGEKERLNDGKALVVSPAMDGETNHVNPLSVPEQPTVLPKENGDGIVTEEEEPDVTGSSSLAQKRLNDEDDDGFASCDGAKGSDRKRLRTLNEDEDEELDGDEEKEIQSITKGKAKPPRSPSESSVLSDVDDHASVAGYLKPEEGSNLPVMLKLRNGPSEGLEAKPIDGENTVGVLNMSHISKPVPVVPSAPSLVKLENNLCSPKEPGGMGILEGGVPSPASPWSQVVKQDHSPSTSVNGVPKDQMNLASVFMGKEQIVSAAGPGVIVQGPVTSSGVTGPTTASSSAVIIPPVANSAGVVLAGQSESMVIKEEAGSPSGLSSKFPPVKKENAEGTNHGASTSQEIKPSMEELKRPASTASAGISAASITTGPPPQVVIPGTPHGLPFPPHLAANPMFFPATSLPYPYGYPYGYPYYPYPAGPGFPGAPASVCLPGTPPGAGRFVPPPFGPPVSLPGAPSPSASSARSPSAKSPALVTRPHSRDKKPMSTPPPQSDKSRDSFAKLHGPGYGDARVSATSASMSTVTSVTTLSSGMRSAVSGGTPTSLPVRLSTSESQSKPSQSSAPMGSMLSGNPYGLPMVGAAGMMQHVLQPHPSLPRGASPSSSPVTVGQQMDTSNSHPGSRPPSTQPLPPSMASGLGPPPSPLAGATKHGLPPPEMLGPDDLVRQSPSHQIPRGPSPEPKIEDSECHRSESAIFLRHWNRGEGNSCARTDLTFKPVPDSKLARKREERLRKQAEKEREEREKAAVAQANAKKDAPASEPRRETPKSFGAPGPSPQGAGIGTGGPIESISSPAYERFRSPVGVYPDTPALRQLSEYARPHAGFSPSSCLPRTTPGQGMMPFPGHPLDPMYQYQLYGDRARMEMEQMEREKRERELRELQERELARGLNLKDSPHWLELHRRFGMLPPGAPGLQQSVAAAAAAAAAAVTGPGGSGGPGGGHPGLASAAQLFPGLYGANMPGQQAFSALERERLERLGASEQMFSSVAAAAAEQRLHAERMAQLAAVGAGNIPGYPRPQGGMMSRESGPSGMSGPGSSPMHPQMPNPLLGGRAYDEQIAQQLNFHAAQEQFQRQLLFERAAASGERFQVPVSMSMSLHPSIMAQHEEYLRQRERELKVRALEEAARSGRPP</sequence>
<feature type="compositionally biased region" description="Low complexity" evidence="9">
    <location>
        <begin position="822"/>
        <end position="842"/>
    </location>
</feature>
<keyword evidence="13" id="KW-1185">Reference proteome</keyword>
<evidence type="ECO:0000256" key="9">
    <source>
        <dbReference type="SAM" id="MobiDB-lite"/>
    </source>
</evidence>
<dbReference type="GO" id="GO:0005634">
    <property type="term" value="C:nucleus"/>
    <property type="evidence" value="ECO:0007669"/>
    <property type="project" value="UniProtKB-SubCell"/>
</dbReference>
<dbReference type="CDD" id="cd11661">
    <property type="entry name" value="SANT_MTA3_like"/>
    <property type="match status" value="1"/>
</dbReference>
<keyword evidence="5" id="KW-0007">Acetylation</keyword>
<evidence type="ECO:0000313" key="13">
    <source>
        <dbReference type="Proteomes" id="UP000678499"/>
    </source>
</evidence>
<evidence type="ECO:0000256" key="7">
    <source>
        <dbReference type="ARBA" id="ARBA00023163"/>
    </source>
</evidence>
<dbReference type="InterPro" id="IPR001005">
    <property type="entry name" value="SANT/Myb"/>
</dbReference>
<evidence type="ECO:0000259" key="11">
    <source>
        <dbReference type="PROSITE" id="PS51293"/>
    </source>
</evidence>
<evidence type="ECO:0008006" key="14">
    <source>
        <dbReference type="Google" id="ProtNLM"/>
    </source>
</evidence>
<dbReference type="EMBL" id="OA883770">
    <property type="protein sequence ID" value="CAD7279659.1"/>
    <property type="molecule type" value="Genomic_DNA"/>
</dbReference>